<feature type="region of interest" description="Disordered" evidence="1">
    <location>
        <begin position="314"/>
        <end position="345"/>
    </location>
</feature>
<feature type="compositionally biased region" description="Polar residues" evidence="1">
    <location>
        <begin position="743"/>
        <end position="752"/>
    </location>
</feature>
<dbReference type="Proteomes" id="UP000199365">
    <property type="component" value="Unassembled WGS sequence"/>
</dbReference>
<dbReference type="Pfam" id="PF19077">
    <property type="entry name" value="Big_13"/>
    <property type="match status" value="17"/>
</dbReference>
<feature type="region of interest" description="Disordered" evidence="1">
    <location>
        <begin position="1257"/>
        <end position="1281"/>
    </location>
</feature>
<feature type="domain" description="Bacterial Ig-like" evidence="2">
    <location>
        <begin position="536"/>
        <end position="614"/>
    </location>
</feature>
<evidence type="ECO:0000259" key="2">
    <source>
        <dbReference type="Pfam" id="PF19077"/>
    </source>
</evidence>
<protein>
    <recommendedName>
        <fullName evidence="2">Bacterial Ig-like domain-containing protein</fullName>
    </recommendedName>
</protein>
<feature type="compositionally biased region" description="Polar residues" evidence="1">
    <location>
        <begin position="1263"/>
        <end position="1272"/>
    </location>
</feature>
<feature type="region of interest" description="Disordered" evidence="1">
    <location>
        <begin position="1462"/>
        <end position="1490"/>
    </location>
</feature>
<dbReference type="NCBIfam" id="NF033510">
    <property type="entry name" value="Ca_tandemer"/>
    <property type="match status" value="17"/>
</dbReference>
<feature type="region of interest" description="Disordered" evidence="1">
    <location>
        <begin position="1566"/>
        <end position="1592"/>
    </location>
</feature>
<feature type="domain" description="Bacterial Ig-like" evidence="2">
    <location>
        <begin position="848"/>
        <end position="926"/>
    </location>
</feature>
<evidence type="ECO:0000256" key="1">
    <source>
        <dbReference type="SAM" id="MobiDB-lite"/>
    </source>
</evidence>
<proteinExistence type="predicted"/>
<dbReference type="InterPro" id="IPR044016">
    <property type="entry name" value="Big_13"/>
</dbReference>
<accession>A0A1H1K1D7</accession>
<feature type="region of interest" description="Disordered" evidence="1">
    <location>
        <begin position="1957"/>
        <end position="1981"/>
    </location>
</feature>
<feature type="domain" description="Bacterial Ig-like" evidence="2">
    <location>
        <begin position="328"/>
        <end position="406"/>
    </location>
</feature>
<feature type="domain" description="Bacterial Ig-like" evidence="2">
    <location>
        <begin position="1576"/>
        <end position="1654"/>
    </location>
</feature>
<feature type="region of interest" description="Disordered" evidence="1">
    <location>
        <begin position="942"/>
        <end position="970"/>
    </location>
</feature>
<feature type="domain" description="Bacterial Ig-like" evidence="2">
    <location>
        <begin position="1160"/>
        <end position="1238"/>
    </location>
</feature>
<organism evidence="3 4">
    <name type="scientific">Paraburkholderia tuberum</name>
    <dbReference type="NCBI Taxonomy" id="157910"/>
    <lineage>
        <taxon>Bacteria</taxon>
        <taxon>Pseudomonadati</taxon>
        <taxon>Pseudomonadota</taxon>
        <taxon>Betaproteobacteria</taxon>
        <taxon>Burkholderiales</taxon>
        <taxon>Burkholderiaceae</taxon>
        <taxon>Paraburkholderia</taxon>
    </lineage>
</organism>
<feature type="region of interest" description="Disordered" evidence="1">
    <location>
        <begin position="426"/>
        <end position="450"/>
    </location>
</feature>
<gene>
    <name evidence="3" type="ORF">SAMN05445850_6178</name>
</gene>
<feature type="domain" description="Bacterial Ig-like" evidence="2">
    <location>
        <begin position="16"/>
        <end position="94"/>
    </location>
</feature>
<feature type="region of interest" description="Disordered" evidence="1">
    <location>
        <begin position="1"/>
        <end position="66"/>
    </location>
</feature>
<dbReference type="STRING" id="157910.SAMN05445850_6178"/>
<feature type="region of interest" description="Disordered" evidence="1">
    <location>
        <begin position="626"/>
        <end position="657"/>
    </location>
</feature>
<feature type="region of interest" description="Disordered" evidence="1">
    <location>
        <begin position="737"/>
        <end position="761"/>
    </location>
</feature>
<name>A0A1H1K1D7_9BURK</name>
<evidence type="ECO:0000313" key="3">
    <source>
        <dbReference type="EMBL" id="SDR55810.1"/>
    </source>
</evidence>
<feature type="domain" description="Bacterial Ig-like" evidence="2">
    <location>
        <begin position="742"/>
        <end position="822"/>
    </location>
</feature>
<reference evidence="4" key="1">
    <citation type="submission" date="2016-10" db="EMBL/GenBank/DDBJ databases">
        <authorList>
            <person name="Varghese N."/>
            <person name="Submissions S."/>
        </authorList>
    </citation>
    <scope>NUCLEOTIDE SEQUENCE [LARGE SCALE GENOMIC DNA]</scope>
    <source>
        <strain evidence="4">DUS833</strain>
    </source>
</reference>
<feature type="domain" description="Bacterial Ig-like" evidence="2">
    <location>
        <begin position="224"/>
        <end position="302"/>
    </location>
</feature>
<feature type="region of interest" description="Disordered" evidence="1">
    <location>
        <begin position="1046"/>
        <end position="1074"/>
    </location>
</feature>
<feature type="region of interest" description="Disordered" evidence="1">
    <location>
        <begin position="96"/>
        <end position="170"/>
    </location>
</feature>
<sequence length="2121" mass="220649">MIDDEGPIQGPVGNGESTDDTTPTLVGKGEPGDTIVVIDNGTPIGETQVDEDGNWSFTPDTPLDEGEHEFTVVERDPAGNESRPSEPHVVIVDTTAPDQPVIGEVIDDEGPIQGPVGNGESTDDTTPTLVGKGEPGDTIVVIDNGTPVGETEVDEDGNWSFTPDTPLDEGEHEFTVVERDPAGNESKPSEPHVVIVDTTAPDQPVIGEVIDDEGPIQGPVGNGESTDDTTPTLVGKGEPGDTIIVIDNGTPVGETEVDEDGNWSFTPDTPLDEGEHEFTVVERDPAGNESGPSEPHVVVVDTTAPDQPVIGEVIDDEGPVQGPVGNGESTDDTTPTLVGKGEPGDTIIVIDNGTPVGETQVDEDGNWSFTPDTPLDEGEHEFTVVERDPAGNESGPSEPHVVIVDTTAPDQPVIGEVIDDVGLVQGPVGNGESTDDTTPTLVGKGEPGDTIIVIDNGTPVGETEVDEDGNWSFTPDTPLDEGEHEFTVVERDPAGNESRPSEPHVVIVDTTAPDQPVIGEVIDDVGLVQGPVGNGESTDDTTPTLVGKGEPGDTIIVIDNGTPIGETQVDEDGNWSFTPDTPLDEGEHEFTVVERDPAGNESGPSEPHVVVVDTTAPDQPVIGEVIDDEGPVQGPVGNGESTDDTTPTLVGKGEPGDTIIVIDNGTPVGETQVDEDGNWSFTPDTPLDEGEHEFTVVERDPAGNESGPSEPHVVIVDTTAPDQPVIGEVIDDVGLVQGPVDNGGSTDDTTPTLVGKGEPGDTIVVIDNGTPVGETQVDEDGNWSFTPDTPLDEGEHEFTVVERDPAGNESGPSEPHVVVVDTTAPDQPVIGEVIDDEGPIQGPVGNGESTDDTTPTLVGKGEPGDTIVVIDNGTPVGETQVDEDGNWSFTPDTPLDEGEHEFTVVERDPAGNESRPSEPHVVIVDTTAPDQPVIGEVIDDEGPIQGPVGNGESTDDTTPTLVGKGEPGDTIIVIDNGTPVGETQVDEDGNWSFTPDTPLGEGEHEFTVVERDPAGNESRPSEPHVVIVDTTAPDQPVIGEVIDDEGPIQGPVGNGESTDDTTPTLVGKGEPGDTIIVIDNGTPVGETEVDEDGNWSFTPDTPLDEGEHEFTVVERDPAGNESGPSEPHVVVVDTTAPDQPVIGEVIDDEGPVQGPVGNGESTDDTTPTLVGKGEPGDTIIVIDNGTPVGETQVDEDGNWSFTPDTPLDEGEHEFTVVERDPAGNESGPSEPHVVIVDTTAPDQPVIGEVIDDVGLVQGPVDNGGSTDDTTPTLVGKGEPGDTIVVIDNGTPVGETQVDEDGNWSFTPDTPLDEGEHEFTVVERDPAGNESGPSEPHVVVVDTTAPDQPVIGEVIDDEGPIQGPVGNGESTDDTTPTLVGKGEPGDTIVVIDNGTPVGETQVDEDGNWSFTPDTPLDEGEHEFTVVERDPAGNESRPSEPHVVIVDTTAPDQPVIGEVIDDEGPIQGPVGNGESTDDTTPTLVGKGEPGDTIIVIDNGTPVGETQVDEDGNWSFTPDTPLGEGEHEFTVVERDPAGNESRPSEPHVVIVDTTAPDQPVIGEVIDDEGPIQGPVGNGESTDDTTPTLVGKGEPGDTIIVIDNGTPVGETEVDEDGNWSFTPDTPLDEGEHQFTVVERDEAGNESRPSESHVVIVDTTPPVIRPVIWAVIDDVGPLKGVISPGGTSDDTQPKIWGSAEPGSTVTVYDGDQVLGQTTADDDGNWSFTPEQPLAYGPHELTAVATGAAGNQSEPSEPFGFSLGADTPTVIYEDFSGAPVGSLGKGLTLGLLHISTINQASDWQGISPAGFVGPITKPTSNALGVCGAVYVGLEDGYTASSITFTVGDSDTSGNVIRFIGTDGKIILTGTFGSKTAHTVTFTMPEGMVFTGFQLVSGSNGTQAGGKDYFFVDDIAITLETFGGGVTGLSITEEEQSADAVVMSVEDVADDAVVDQDAVLDQDITSGQNPVADHDTQDSQEATAEADPVVPAESVLAVQDDGQVHVEHDGEGEILDLTRIGQTPLSVEVIDLTGTGDNTLKLSLGDVLEQGGKDLFIADGRTQVMVKGDAGDKVELSDLLPDGEDIGDWTQQSGNATVDGIEYDVFYHSGLNAELLVQHGVETVLNNH</sequence>
<dbReference type="Gene3D" id="3.30.420.430">
    <property type="match status" value="10"/>
</dbReference>
<feature type="domain" description="Bacterial Ig-like" evidence="2">
    <location>
        <begin position="432"/>
        <end position="510"/>
    </location>
</feature>
<feature type="domain" description="Bacterial Ig-like" evidence="2">
    <location>
        <begin position="1056"/>
        <end position="1134"/>
    </location>
</feature>
<feature type="region of interest" description="Disordered" evidence="1">
    <location>
        <begin position="530"/>
        <end position="553"/>
    </location>
</feature>
<feature type="domain" description="Bacterial Ig-like" evidence="2">
    <location>
        <begin position="952"/>
        <end position="1030"/>
    </location>
</feature>
<feature type="region of interest" description="Disordered" evidence="1">
    <location>
        <begin position="205"/>
        <end position="273"/>
    </location>
</feature>
<feature type="region of interest" description="Disordered" evidence="1">
    <location>
        <begin position="836"/>
        <end position="866"/>
    </location>
</feature>
<dbReference type="InterPro" id="IPR013783">
    <property type="entry name" value="Ig-like_fold"/>
</dbReference>
<feature type="region of interest" description="Disordered" evidence="1">
    <location>
        <begin position="1356"/>
        <end position="1386"/>
    </location>
</feature>
<evidence type="ECO:0000313" key="4">
    <source>
        <dbReference type="Proteomes" id="UP000199365"/>
    </source>
</evidence>
<dbReference type="Gene3D" id="2.60.40.10">
    <property type="entry name" value="Immunoglobulins"/>
    <property type="match status" value="5"/>
</dbReference>
<feature type="domain" description="Bacterial Ig-like" evidence="2">
    <location>
        <begin position="640"/>
        <end position="718"/>
    </location>
</feature>
<keyword evidence="4" id="KW-1185">Reference proteome</keyword>
<dbReference type="EMBL" id="FNKX01000002">
    <property type="protein sequence ID" value="SDR55810.1"/>
    <property type="molecule type" value="Genomic_DNA"/>
</dbReference>
<feature type="domain" description="Bacterial Ig-like" evidence="2">
    <location>
        <begin position="1368"/>
        <end position="1446"/>
    </location>
</feature>
<feature type="domain" description="Bacterial Ig-like" evidence="2">
    <location>
        <begin position="120"/>
        <end position="198"/>
    </location>
</feature>
<feature type="domain" description="Bacterial Ig-like" evidence="2">
    <location>
        <begin position="1262"/>
        <end position="1342"/>
    </location>
</feature>
<feature type="domain" description="Bacterial Ig-like" evidence="2">
    <location>
        <begin position="1472"/>
        <end position="1550"/>
    </location>
</feature>
<feature type="region of interest" description="Disordered" evidence="1">
    <location>
        <begin position="1146"/>
        <end position="1177"/>
    </location>
</feature>
<feature type="domain" description="Bacterial Ig-like" evidence="2">
    <location>
        <begin position="1684"/>
        <end position="1751"/>
    </location>
</feature>